<dbReference type="InterPro" id="IPR036397">
    <property type="entry name" value="RNaseH_sf"/>
</dbReference>
<dbReference type="Proteomes" id="UP000282574">
    <property type="component" value="Unassembled WGS sequence"/>
</dbReference>
<keyword evidence="2" id="KW-0255">Endonuclease</keyword>
<proteinExistence type="predicted"/>
<comment type="caution">
    <text evidence="2">The sequence shown here is derived from an EMBL/GenBank/DDBJ whole genome shotgun (WGS) entry which is preliminary data.</text>
</comment>
<evidence type="ECO:0000313" key="2">
    <source>
        <dbReference type="EMBL" id="RUT02931.1"/>
    </source>
</evidence>
<dbReference type="Pfam" id="PF13358">
    <property type="entry name" value="DDE_3"/>
    <property type="match status" value="1"/>
</dbReference>
<gene>
    <name evidence="2" type="ORF">DSM107010_61980</name>
</gene>
<dbReference type="InterPro" id="IPR012337">
    <property type="entry name" value="RNaseH-like_sf"/>
</dbReference>
<dbReference type="NCBIfam" id="NF033545">
    <property type="entry name" value="transpos_IS630"/>
    <property type="match status" value="1"/>
</dbReference>
<feature type="domain" description="Tc1-like transposase DDE" evidence="1">
    <location>
        <begin position="14"/>
        <end position="150"/>
    </location>
</feature>
<keyword evidence="2" id="KW-0378">Hydrolase</keyword>
<sequence length="186" mass="21125">MVTHLGNGRTVRYFCEDESRFGLKTLLSRVITLFGVKPIAPVQWSRENFWLYGAVEPATGAHFFYEFSHLDSACFQRFIEMFAAAFPDSLNLLHLDQASCHIATTLVWPENVIPIFQPAHSPELNPIERLWEDLKKHFQGRNFDNLATLRDLVFGLINSLCPTTIMSLTGWSYILDALTTISVTSA</sequence>
<dbReference type="EMBL" id="RSCK01000105">
    <property type="protein sequence ID" value="RUT02931.1"/>
    <property type="molecule type" value="Genomic_DNA"/>
</dbReference>
<organism evidence="2 3">
    <name type="scientific">Chroococcidiopsis cubana SAG 39.79</name>
    <dbReference type="NCBI Taxonomy" id="388085"/>
    <lineage>
        <taxon>Bacteria</taxon>
        <taxon>Bacillati</taxon>
        <taxon>Cyanobacteriota</taxon>
        <taxon>Cyanophyceae</taxon>
        <taxon>Chroococcidiopsidales</taxon>
        <taxon>Chroococcidiopsidaceae</taxon>
        <taxon>Chroococcidiopsis</taxon>
    </lineage>
</organism>
<dbReference type="InterPro" id="IPR047655">
    <property type="entry name" value="Transpos_IS630-like"/>
</dbReference>
<dbReference type="GO" id="GO:0004519">
    <property type="term" value="F:endonuclease activity"/>
    <property type="evidence" value="ECO:0007669"/>
    <property type="project" value="UniProtKB-KW"/>
</dbReference>
<keyword evidence="3" id="KW-1185">Reference proteome</keyword>
<dbReference type="Gene3D" id="3.30.420.10">
    <property type="entry name" value="Ribonuclease H-like superfamily/Ribonuclease H"/>
    <property type="match status" value="1"/>
</dbReference>
<keyword evidence="2" id="KW-0540">Nuclease</keyword>
<accession>A0AB37UA96</accession>
<protein>
    <submittedName>
        <fullName evidence="2">Endonuclease</fullName>
    </submittedName>
</protein>
<evidence type="ECO:0000259" key="1">
    <source>
        <dbReference type="Pfam" id="PF13358"/>
    </source>
</evidence>
<evidence type="ECO:0000313" key="3">
    <source>
        <dbReference type="Proteomes" id="UP000282574"/>
    </source>
</evidence>
<dbReference type="SUPFAM" id="SSF53098">
    <property type="entry name" value="Ribonuclease H-like"/>
    <property type="match status" value="1"/>
</dbReference>
<name>A0AB37UA96_9CYAN</name>
<reference evidence="2 3" key="1">
    <citation type="journal article" date="2019" name="Genome Biol. Evol.">
        <title>Day and night: Metabolic profiles and evolutionary relationships of six axenic non-marine cyanobacteria.</title>
        <authorList>
            <person name="Will S.E."/>
            <person name="Henke P."/>
            <person name="Boedeker C."/>
            <person name="Huang S."/>
            <person name="Brinkmann H."/>
            <person name="Rohde M."/>
            <person name="Jarek M."/>
            <person name="Friedl T."/>
            <person name="Seufert S."/>
            <person name="Schumacher M."/>
            <person name="Overmann J."/>
            <person name="Neumann-Schaal M."/>
            <person name="Petersen J."/>
        </authorList>
    </citation>
    <scope>NUCLEOTIDE SEQUENCE [LARGE SCALE GENOMIC DNA]</scope>
    <source>
        <strain evidence="2 3">SAG 39.79</strain>
    </source>
</reference>
<dbReference type="InterPro" id="IPR038717">
    <property type="entry name" value="Tc1-like_DDE_dom"/>
</dbReference>
<dbReference type="GO" id="GO:0003676">
    <property type="term" value="F:nucleic acid binding"/>
    <property type="evidence" value="ECO:0007669"/>
    <property type="project" value="InterPro"/>
</dbReference>
<dbReference type="AlphaFoldDB" id="A0AB37UA96"/>